<organism evidence="2 3">
    <name type="scientific">Romanomermis culicivorax</name>
    <name type="common">Nematode worm</name>
    <dbReference type="NCBI Taxonomy" id="13658"/>
    <lineage>
        <taxon>Eukaryota</taxon>
        <taxon>Metazoa</taxon>
        <taxon>Ecdysozoa</taxon>
        <taxon>Nematoda</taxon>
        <taxon>Enoplea</taxon>
        <taxon>Dorylaimia</taxon>
        <taxon>Mermithida</taxon>
        <taxon>Mermithoidea</taxon>
        <taxon>Mermithidae</taxon>
        <taxon>Romanomermis</taxon>
    </lineage>
</organism>
<accession>A0A915L261</accession>
<proteinExistence type="predicted"/>
<evidence type="ECO:0000256" key="1">
    <source>
        <dbReference type="SAM" id="MobiDB-lite"/>
    </source>
</evidence>
<dbReference type="AlphaFoldDB" id="A0A915L261"/>
<reference evidence="3" key="1">
    <citation type="submission" date="2022-11" db="UniProtKB">
        <authorList>
            <consortium name="WormBaseParasite"/>
        </authorList>
    </citation>
    <scope>IDENTIFICATION</scope>
</reference>
<feature type="region of interest" description="Disordered" evidence="1">
    <location>
        <begin position="1"/>
        <end position="40"/>
    </location>
</feature>
<sequence>YGIRKKDENAPAAGQDCEGRIGAIKRKSPEELAKEGEQDETLMGQLNSAFDKAKVTATGESDVSKMYIFCIQ</sequence>
<keyword evidence="2" id="KW-1185">Reference proteome</keyword>
<dbReference type="WBParaSite" id="nRc.2.0.1.t45229-RA">
    <property type="protein sequence ID" value="nRc.2.0.1.t45229-RA"/>
    <property type="gene ID" value="nRc.2.0.1.g45229"/>
</dbReference>
<name>A0A915L261_ROMCU</name>
<dbReference type="Proteomes" id="UP000887565">
    <property type="component" value="Unplaced"/>
</dbReference>
<evidence type="ECO:0000313" key="2">
    <source>
        <dbReference type="Proteomes" id="UP000887565"/>
    </source>
</evidence>
<feature type="compositionally biased region" description="Basic and acidic residues" evidence="1">
    <location>
        <begin position="27"/>
        <end position="36"/>
    </location>
</feature>
<protein>
    <submittedName>
        <fullName evidence="3">Uncharacterized protein</fullName>
    </submittedName>
</protein>
<evidence type="ECO:0000313" key="3">
    <source>
        <dbReference type="WBParaSite" id="nRc.2.0.1.t45229-RA"/>
    </source>
</evidence>